<feature type="transmembrane region" description="Helical" evidence="1">
    <location>
        <begin position="88"/>
        <end position="109"/>
    </location>
</feature>
<dbReference type="EMBL" id="JACHGT010000006">
    <property type="protein sequence ID" value="MBB6035173.1"/>
    <property type="molecule type" value="Genomic_DNA"/>
</dbReference>
<dbReference type="AlphaFoldDB" id="A0A841FJQ0"/>
<keyword evidence="1" id="KW-0472">Membrane</keyword>
<accession>A0A841FJQ0</accession>
<keyword evidence="1" id="KW-1133">Transmembrane helix</keyword>
<reference evidence="2 3" key="1">
    <citation type="submission" date="2020-08" db="EMBL/GenBank/DDBJ databases">
        <title>Genomic Encyclopedia of Type Strains, Phase IV (KMG-IV): sequencing the most valuable type-strain genomes for metagenomic binning, comparative biology and taxonomic classification.</title>
        <authorList>
            <person name="Goeker M."/>
        </authorList>
    </citation>
    <scope>NUCLEOTIDE SEQUENCE [LARGE SCALE GENOMIC DNA]</scope>
    <source>
        <strain evidence="2 3">YIM 65646</strain>
    </source>
</reference>
<feature type="transmembrane region" description="Helical" evidence="1">
    <location>
        <begin position="6"/>
        <end position="27"/>
    </location>
</feature>
<dbReference type="Proteomes" id="UP000548476">
    <property type="component" value="Unassembled WGS sequence"/>
</dbReference>
<protein>
    <submittedName>
        <fullName evidence="2">Uncharacterized protein</fullName>
    </submittedName>
</protein>
<proteinExistence type="predicted"/>
<evidence type="ECO:0000313" key="3">
    <source>
        <dbReference type="Proteomes" id="UP000548476"/>
    </source>
</evidence>
<gene>
    <name evidence="2" type="ORF">HNR73_003030</name>
</gene>
<feature type="transmembrane region" description="Helical" evidence="1">
    <location>
        <begin position="48"/>
        <end position="68"/>
    </location>
</feature>
<organism evidence="2 3">
    <name type="scientific">Phytomonospora endophytica</name>
    <dbReference type="NCBI Taxonomy" id="714109"/>
    <lineage>
        <taxon>Bacteria</taxon>
        <taxon>Bacillati</taxon>
        <taxon>Actinomycetota</taxon>
        <taxon>Actinomycetes</taxon>
        <taxon>Micromonosporales</taxon>
        <taxon>Micromonosporaceae</taxon>
        <taxon>Phytomonospora</taxon>
    </lineage>
</organism>
<name>A0A841FJQ0_9ACTN</name>
<dbReference type="RefSeq" id="WP_184788036.1">
    <property type="nucleotide sequence ID" value="NZ_BONT01000006.1"/>
</dbReference>
<keyword evidence="3" id="KW-1185">Reference proteome</keyword>
<evidence type="ECO:0000256" key="1">
    <source>
        <dbReference type="SAM" id="Phobius"/>
    </source>
</evidence>
<keyword evidence="1" id="KW-0812">Transmembrane</keyword>
<evidence type="ECO:0000313" key="2">
    <source>
        <dbReference type="EMBL" id="MBB6035173.1"/>
    </source>
</evidence>
<sequence length="133" mass="14656">MDLSVLGYSIYLIISVVLTVWVARTLARNGVVFLKDVFRGDGALAEAVNKLLQVGFYLINLGFIALWLTDSRPPTTAREVFESVAFKIGAVLLVLGTIHLTNVFVLGRFRRRSIQGDLRNYALPPGAPRQPAV</sequence>
<comment type="caution">
    <text evidence="2">The sequence shown here is derived from an EMBL/GenBank/DDBJ whole genome shotgun (WGS) entry which is preliminary data.</text>
</comment>